<dbReference type="RefSeq" id="YP_010656041.1">
    <property type="nucleotide sequence ID" value="NC_070834.1"/>
</dbReference>
<accession>A0A8F3E1X1</accession>
<protein>
    <submittedName>
        <fullName evidence="1">Uncharacterized protein</fullName>
    </submittedName>
</protein>
<reference evidence="1" key="1">
    <citation type="submission" date="2021-03" db="EMBL/GenBank/DDBJ databases">
        <authorList>
            <person name="Pedlow M.R."/>
            <person name="Nance H.A."/>
            <person name="Bradley A.M."/>
            <person name="Brown C.A."/>
            <person name="Channell S.A."/>
            <person name="Forbes A.M."/>
            <person name="Lovell B."/>
            <person name="Mcdonald B.E."/>
            <person name="Silva M.B."/>
            <person name="White G.J."/>
            <person name="Zack K.M."/>
            <person name="Garlena R.A."/>
            <person name="Russell D.A."/>
            <person name="Jacobs-Sera D."/>
            <person name="Hatfull G.F."/>
        </authorList>
    </citation>
    <scope>NUCLEOTIDE SEQUENCE</scope>
</reference>
<dbReference type="EMBL" id="MW712719">
    <property type="protein sequence ID" value="QWY79670.1"/>
    <property type="molecule type" value="Genomic_DNA"/>
</dbReference>
<evidence type="ECO:0000313" key="1">
    <source>
        <dbReference type="EMBL" id="QWY79670.1"/>
    </source>
</evidence>
<keyword evidence="2" id="KW-1185">Reference proteome</keyword>
<name>A0A8F3E1X1_9CAUD</name>
<organism evidence="1 2">
    <name type="scientific">Arthrobacter phage Persistence</name>
    <dbReference type="NCBI Taxonomy" id="2836007"/>
    <lineage>
        <taxon>Viruses</taxon>
        <taxon>Duplodnaviria</taxon>
        <taxon>Heunggongvirae</taxon>
        <taxon>Uroviricota</taxon>
        <taxon>Caudoviricetes</taxon>
        <taxon>Persistencevirus</taxon>
        <taxon>Persistencevirus persistence</taxon>
    </lineage>
</organism>
<dbReference type="KEGG" id="vg:77931917"/>
<dbReference type="Proteomes" id="UP000693837">
    <property type="component" value="Segment"/>
</dbReference>
<proteinExistence type="predicted"/>
<gene>
    <name evidence="1" type="primary">40</name>
    <name evidence="1" type="ORF">SEA_PERSISTENCE_40</name>
</gene>
<sequence length="69" mass="7129">MPINLSSEKAAPLTAKRHKTVAYERGTFGDQGQLKGYAASCETCGAVTFGGFASKTLAKAALEHAAVQA</sequence>
<dbReference type="GeneID" id="77931917"/>
<evidence type="ECO:0000313" key="2">
    <source>
        <dbReference type="Proteomes" id="UP000693837"/>
    </source>
</evidence>